<evidence type="ECO:0000256" key="4">
    <source>
        <dbReference type="ARBA" id="ARBA00022833"/>
    </source>
</evidence>
<dbReference type="PANTHER" id="PTHR46527">
    <property type="entry name" value="NUCLEOPORIN-LIKE PROTEIN 2"/>
    <property type="match status" value="1"/>
</dbReference>
<proteinExistence type="predicted"/>
<dbReference type="Proteomes" id="UP000789570">
    <property type="component" value="Unassembled WGS sequence"/>
</dbReference>
<evidence type="ECO:0000259" key="8">
    <source>
        <dbReference type="PROSITE" id="PS50103"/>
    </source>
</evidence>
<accession>A0A9N9GL52</accession>
<keyword evidence="10" id="KW-1185">Reference proteome</keyword>
<keyword evidence="2 6" id="KW-0479">Metal-binding</keyword>
<evidence type="ECO:0000313" key="9">
    <source>
        <dbReference type="EMBL" id="CAG8616497.1"/>
    </source>
</evidence>
<evidence type="ECO:0000313" key="10">
    <source>
        <dbReference type="Proteomes" id="UP000789570"/>
    </source>
</evidence>
<dbReference type="GO" id="GO:0005634">
    <property type="term" value="C:nucleus"/>
    <property type="evidence" value="ECO:0007669"/>
    <property type="project" value="UniProtKB-SubCell"/>
</dbReference>
<feature type="compositionally biased region" description="Polar residues" evidence="7">
    <location>
        <begin position="38"/>
        <end position="53"/>
    </location>
</feature>
<comment type="caution">
    <text evidence="9">The sequence shown here is derived from an EMBL/GenBank/DDBJ whole genome shotgun (WGS) entry which is preliminary data.</text>
</comment>
<dbReference type="GO" id="GO:0008270">
    <property type="term" value="F:zinc ion binding"/>
    <property type="evidence" value="ECO:0007669"/>
    <property type="project" value="UniProtKB-KW"/>
</dbReference>
<feature type="domain" description="C3H1-type" evidence="8">
    <location>
        <begin position="73"/>
        <end position="100"/>
    </location>
</feature>
<protein>
    <submittedName>
        <fullName evidence="9">590_t:CDS:1</fullName>
    </submittedName>
</protein>
<keyword evidence="4 6" id="KW-0862">Zinc</keyword>
<dbReference type="Pfam" id="PF18044">
    <property type="entry name" value="zf-CCCH_4"/>
    <property type="match status" value="1"/>
</dbReference>
<dbReference type="PROSITE" id="PS50103">
    <property type="entry name" value="ZF_C3H1"/>
    <property type="match status" value="2"/>
</dbReference>
<dbReference type="SMART" id="SM00356">
    <property type="entry name" value="ZnF_C3H1"/>
    <property type="match status" value="2"/>
</dbReference>
<evidence type="ECO:0000256" key="2">
    <source>
        <dbReference type="ARBA" id="ARBA00022723"/>
    </source>
</evidence>
<dbReference type="AlphaFoldDB" id="A0A9N9GL52"/>
<gene>
    <name evidence="9" type="ORF">FCALED_LOCUS9333</name>
</gene>
<dbReference type="Gene3D" id="4.10.1000.10">
    <property type="entry name" value="Zinc finger, CCCH-type"/>
    <property type="match status" value="2"/>
</dbReference>
<keyword evidence="3 6" id="KW-0863">Zinc-finger</keyword>
<feature type="region of interest" description="Disordered" evidence="7">
    <location>
        <begin position="34"/>
        <end position="75"/>
    </location>
</feature>
<sequence>MPYYRSNANPSRPICWHFAKGNCNRGTSCHFSHKQEDTSFQSTNDGSDTQYNHRNGESSLHRSNSNSNRHQNKSAPSVCRYFLENRCMFGDSCWNKHDKPDDVNNEVSSISTIRIRKNDLKDQKEQNAKMVDEEG</sequence>
<dbReference type="OrthoDB" id="250836at2759"/>
<keyword evidence="5" id="KW-0539">Nucleus</keyword>
<dbReference type="PANTHER" id="PTHR46527:SF1">
    <property type="entry name" value="NUCLEOPORIN NUP42"/>
    <property type="match status" value="1"/>
</dbReference>
<evidence type="ECO:0000256" key="5">
    <source>
        <dbReference type="ARBA" id="ARBA00023242"/>
    </source>
</evidence>
<feature type="non-terminal residue" evidence="9">
    <location>
        <position position="135"/>
    </location>
</feature>
<evidence type="ECO:0000256" key="1">
    <source>
        <dbReference type="ARBA" id="ARBA00004123"/>
    </source>
</evidence>
<name>A0A9N9GL52_9GLOM</name>
<evidence type="ECO:0000256" key="6">
    <source>
        <dbReference type="PROSITE-ProRule" id="PRU00723"/>
    </source>
</evidence>
<dbReference type="SUPFAM" id="SSF90229">
    <property type="entry name" value="CCCH zinc finger"/>
    <property type="match status" value="2"/>
</dbReference>
<comment type="subcellular location">
    <subcellularLocation>
        <location evidence="1">Nucleus</location>
    </subcellularLocation>
</comment>
<evidence type="ECO:0000256" key="3">
    <source>
        <dbReference type="ARBA" id="ARBA00022771"/>
    </source>
</evidence>
<dbReference type="InterPro" id="IPR041367">
    <property type="entry name" value="Znf-CCCH_4"/>
</dbReference>
<feature type="zinc finger region" description="C3H1-type" evidence="6">
    <location>
        <begin position="73"/>
        <end position="100"/>
    </location>
</feature>
<dbReference type="InterPro" id="IPR000571">
    <property type="entry name" value="Znf_CCCH"/>
</dbReference>
<dbReference type="EMBL" id="CAJVPQ010003048">
    <property type="protein sequence ID" value="CAG8616497.1"/>
    <property type="molecule type" value="Genomic_DNA"/>
</dbReference>
<organism evidence="9 10">
    <name type="scientific">Funneliformis caledonium</name>
    <dbReference type="NCBI Taxonomy" id="1117310"/>
    <lineage>
        <taxon>Eukaryota</taxon>
        <taxon>Fungi</taxon>
        <taxon>Fungi incertae sedis</taxon>
        <taxon>Mucoromycota</taxon>
        <taxon>Glomeromycotina</taxon>
        <taxon>Glomeromycetes</taxon>
        <taxon>Glomerales</taxon>
        <taxon>Glomeraceae</taxon>
        <taxon>Funneliformis</taxon>
    </lineage>
</organism>
<feature type="domain" description="C3H1-type" evidence="8">
    <location>
        <begin position="9"/>
        <end position="36"/>
    </location>
</feature>
<dbReference type="InterPro" id="IPR051767">
    <property type="entry name" value="Nucleoporin_NUP42"/>
</dbReference>
<dbReference type="InterPro" id="IPR036855">
    <property type="entry name" value="Znf_CCCH_sf"/>
</dbReference>
<feature type="zinc finger region" description="C3H1-type" evidence="6">
    <location>
        <begin position="9"/>
        <end position="36"/>
    </location>
</feature>
<reference evidence="9" key="1">
    <citation type="submission" date="2021-06" db="EMBL/GenBank/DDBJ databases">
        <authorList>
            <person name="Kallberg Y."/>
            <person name="Tangrot J."/>
            <person name="Rosling A."/>
        </authorList>
    </citation>
    <scope>NUCLEOTIDE SEQUENCE</scope>
    <source>
        <strain evidence="9">UK204</strain>
    </source>
</reference>
<evidence type="ECO:0000256" key="7">
    <source>
        <dbReference type="SAM" id="MobiDB-lite"/>
    </source>
</evidence>